<reference evidence="2" key="1">
    <citation type="journal article" date="2022" name="Mol. Ecol. Resour.">
        <title>The genomes of chicory, endive, great burdock and yacon provide insights into Asteraceae palaeo-polyploidization history and plant inulin production.</title>
        <authorList>
            <person name="Fan W."/>
            <person name="Wang S."/>
            <person name="Wang H."/>
            <person name="Wang A."/>
            <person name="Jiang F."/>
            <person name="Liu H."/>
            <person name="Zhao H."/>
            <person name="Xu D."/>
            <person name="Zhang Y."/>
        </authorList>
    </citation>
    <scope>NUCLEOTIDE SEQUENCE [LARGE SCALE GENOMIC DNA]</scope>
    <source>
        <strain evidence="2">cv. Niubang</strain>
    </source>
</reference>
<protein>
    <submittedName>
        <fullName evidence="1">Uncharacterized protein</fullName>
    </submittedName>
</protein>
<evidence type="ECO:0000313" key="1">
    <source>
        <dbReference type="EMBL" id="KAI3693145.1"/>
    </source>
</evidence>
<sequence length="128" mass="14443">MRHRSSLPIYHQNIFDRSSLPILKVKGIVRSNSRGMRHRLIINDRNNGDAFRVETRSFLKGIDVNMIPPTAAEAEEEAGVSLPNSMISSISGKRFERDLPVFPATLRTSPDLPSRFRFDASTLLGHKI</sequence>
<reference evidence="1 2" key="2">
    <citation type="journal article" date="2022" name="Mol. Ecol. Resour.">
        <title>The genomes of chicory, endive, great burdock and yacon provide insights into Asteraceae paleo-polyploidization history and plant inulin production.</title>
        <authorList>
            <person name="Fan W."/>
            <person name="Wang S."/>
            <person name="Wang H."/>
            <person name="Wang A."/>
            <person name="Jiang F."/>
            <person name="Liu H."/>
            <person name="Zhao H."/>
            <person name="Xu D."/>
            <person name="Zhang Y."/>
        </authorList>
    </citation>
    <scope>NUCLEOTIDE SEQUENCE [LARGE SCALE GENOMIC DNA]</scope>
    <source>
        <strain evidence="2">cv. Niubang</strain>
    </source>
</reference>
<accession>A0ACB8ZAG3</accession>
<keyword evidence="2" id="KW-1185">Reference proteome</keyword>
<comment type="caution">
    <text evidence="1">The sequence shown here is derived from an EMBL/GenBank/DDBJ whole genome shotgun (WGS) entry which is preliminary data.</text>
</comment>
<gene>
    <name evidence="1" type="ORF">L6452_32975</name>
</gene>
<evidence type="ECO:0000313" key="2">
    <source>
        <dbReference type="Proteomes" id="UP001055879"/>
    </source>
</evidence>
<name>A0ACB8ZAG3_ARCLA</name>
<proteinExistence type="predicted"/>
<organism evidence="1 2">
    <name type="scientific">Arctium lappa</name>
    <name type="common">Greater burdock</name>
    <name type="synonym">Lappa major</name>
    <dbReference type="NCBI Taxonomy" id="4217"/>
    <lineage>
        <taxon>Eukaryota</taxon>
        <taxon>Viridiplantae</taxon>
        <taxon>Streptophyta</taxon>
        <taxon>Embryophyta</taxon>
        <taxon>Tracheophyta</taxon>
        <taxon>Spermatophyta</taxon>
        <taxon>Magnoliopsida</taxon>
        <taxon>eudicotyledons</taxon>
        <taxon>Gunneridae</taxon>
        <taxon>Pentapetalae</taxon>
        <taxon>asterids</taxon>
        <taxon>campanulids</taxon>
        <taxon>Asterales</taxon>
        <taxon>Asteraceae</taxon>
        <taxon>Carduoideae</taxon>
        <taxon>Cardueae</taxon>
        <taxon>Arctiinae</taxon>
        <taxon>Arctium</taxon>
    </lineage>
</organism>
<dbReference type="EMBL" id="CM042057">
    <property type="protein sequence ID" value="KAI3693145.1"/>
    <property type="molecule type" value="Genomic_DNA"/>
</dbReference>
<dbReference type="Proteomes" id="UP001055879">
    <property type="component" value="Linkage Group LG11"/>
</dbReference>